<dbReference type="eggNOG" id="COG0797">
    <property type="taxonomic scope" value="Bacteria"/>
</dbReference>
<dbReference type="NCBIfam" id="TIGR00413">
    <property type="entry name" value="rlpA"/>
    <property type="match status" value="1"/>
</dbReference>
<gene>
    <name evidence="4" type="primary">rlpA</name>
    <name evidence="9" type="ordered locus">Rru_A1705</name>
</gene>
<keyword evidence="4" id="KW-0472">Membrane</keyword>
<evidence type="ECO:0000256" key="7">
    <source>
        <dbReference type="SAM" id="SignalP"/>
    </source>
</evidence>
<keyword evidence="4" id="KW-1003">Cell membrane</keyword>
<dbReference type="InterPro" id="IPR007730">
    <property type="entry name" value="SPOR-like_dom"/>
</dbReference>
<dbReference type="Gene3D" id="3.30.70.1070">
    <property type="entry name" value="Sporulation related repeat"/>
    <property type="match status" value="1"/>
</dbReference>
<reference evidence="9 10" key="1">
    <citation type="journal article" date="2011" name="Stand. Genomic Sci.">
        <title>Complete genome sequence of Rhodospirillum rubrum type strain (S1).</title>
        <authorList>
            <person name="Munk A.C."/>
            <person name="Copeland A."/>
            <person name="Lucas S."/>
            <person name="Lapidus A."/>
            <person name="Del Rio T.G."/>
            <person name="Barry K."/>
            <person name="Detter J.C."/>
            <person name="Hammon N."/>
            <person name="Israni S."/>
            <person name="Pitluck S."/>
            <person name="Brettin T."/>
            <person name="Bruce D."/>
            <person name="Han C."/>
            <person name="Tapia R."/>
            <person name="Gilna P."/>
            <person name="Schmutz J."/>
            <person name="Larimer F."/>
            <person name="Land M."/>
            <person name="Kyrpides N.C."/>
            <person name="Mavromatis K."/>
            <person name="Richardson P."/>
            <person name="Rohde M."/>
            <person name="Goker M."/>
            <person name="Klenk H.P."/>
            <person name="Zhang Y."/>
            <person name="Roberts G.P."/>
            <person name="Reslewic S."/>
            <person name="Schwartz D.C."/>
        </authorList>
    </citation>
    <scope>NUCLEOTIDE SEQUENCE [LARGE SCALE GENOMIC DNA]</scope>
    <source>
        <strain evidence="10">ATCC 11170 / ATH 1.1.1 / DSM 467 / LMG 4362 / NCIMB 8255 / S1</strain>
    </source>
</reference>
<evidence type="ECO:0000256" key="5">
    <source>
        <dbReference type="RuleBase" id="RU003495"/>
    </source>
</evidence>
<dbReference type="InterPro" id="IPR036908">
    <property type="entry name" value="RlpA-like_sf"/>
</dbReference>
<dbReference type="EC" id="4.2.2.-" evidence="4"/>
<keyword evidence="1 7" id="KW-0732">Signal</keyword>
<evidence type="ECO:0000256" key="1">
    <source>
        <dbReference type="ARBA" id="ARBA00022729"/>
    </source>
</evidence>
<dbReference type="Pfam" id="PF05036">
    <property type="entry name" value="SPOR"/>
    <property type="match status" value="1"/>
</dbReference>
<dbReference type="GO" id="GO:0042834">
    <property type="term" value="F:peptidoglycan binding"/>
    <property type="evidence" value="ECO:0007669"/>
    <property type="project" value="InterPro"/>
</dbReference>
<organism evidence="9 10">
    <name type="scientific">Rhodospirillum rubrum (strain ATCC 11170 / ATH 1.1.1 / DSM 467 / LMG 4362 / NCIMB 8255 / S1)</name>
    <dbReference type="NCBI Taxonomy" id="269796"/>
    <lineage>
        <taxon>Bacteria</taxon>
        <taxon>Pseudomonadati</taxon>
        <taxon>Pseudomonadota</taxon>
        <taxon>Alphaproteobacteria</taxon>
        <taxon>Rhodospirillales</taxon>
        <taxon>Rhodospirillaceae</taxon>
        <taxon>Rhodospirillum</taxon>
    </lineage>
</organism>
<evidence type="ECO:0000256" key="4">
    <source>
        <dbReference type="HAMAP-Rule" id="MF_02071"/>
    </source>
</evidence>
<dbReference type="SUPFAM" id="SSF50685">
    <property type="entry name" value="Barwin-like endoglucanases"/>
    <property type="match status" value="1"/>
</dbReference>
<dbReference type="KEGG" id="rru:Rru_A1705"/>
<sequence>MSVKSWRGGRSWRAPLGLLLISAAALALSGCAETGLAFNTAKQVGGRGDSGKGSYKIGEPYQIGGKWYYPKEDYSYSQTGTASWYGQDFHGKRTANGETFDMNRLTAAHTTLPLPSIVRVTNLGNGRSVTVRVNDRGPFVGERLIDMSRASARALGFEAQGTARVRVQILAQESQVAKREAMGGEMLYAGDAPVSAPRGAVESVAMSDLPASGGSSYAASGGSRRSVVVAPGSSVRQATPTGAEGWGESGGGGGGGGRIVIPAAPPRAAPATGAFTLGPATKAPAAVRGPAGGDAYVQVGAFADLGNAKTLESRLKSIGPTVVMPVTMGDHVLYRVRLGPFADGTQAFNTLRTTQTSGYPEARLIED</sequence>
<dbReference type="InterPro" id="IPR034718">
    <property type="entry name" value="RlpA"/>
</dbReference>
<dbReference type="GO" id="GO:0005886">
    <property type="term" value="C:plasma membrane"/>
    <property type="evidence" value="ECO:0007669"/>
    <property type="project" value="UniProtKB-SubCell"/>
</dbReference>
<dbReference type="Pfam" id="PF03330">
    <property type="entry name" value="DPBB_1"/>
    <property type="match status" value="1"/>
</dbReference>
<name>Q2RTP0_RHORT</name>
<dbReference type="GO" id="GO:0009279">
    <property type="term" value="C:cell outer membrane"/>
    <property type="evidence" value="ECO:0007669"/>
    <property type="project" value="TreeGrafter"/>
</dbReference>
<evidence type="ECO:0000256" key="6">
    <source>
        <dbReference type="SAM" id="MobiDB-lite"/>
    </source>
</evidence>
<dbReference type="InterPro" id="IPR012997">
    <property type="entry name" value="RplA"/>
</dbReference>
<keyword evidence="4" id="KW-0564">Palmitate</keyword>
<keyword evidence="4 9" id="KW-0449">Lipoprotein</keyword>
<keyword evidence="2 4" id="KW-0456">Lyase</keyword>
<dbReference type="RefSeq" id="WP_011389395.1">
    <property type="nucleotide sequence ID" value="NC_007643.1"/>
</dbReference>
<evidence type="ECO:0000259" key="8">
    <source>
        <dbReference type="PROSITE" id="PS51724"/>
    </source>
</evidence>
<dbReference type="Gene3D" id="2.40.40.10">
    <property type="entry name" value="RlpA-like domain"/>
    <property type="match status" value="1"/>
</dbReference>
<comment type="subcellular location">
    <subcellularLocation>
        <location evidence="4">Cell membrane</location>
        <topology evidence="4">Lipid-anchor</topology>
    </subcellularLocation>
</comment>
<dbReference type="HOGENOM" id="CLU_042923_3_1_5"/>
<dbReference type="GO" id="GO:0000270">
    <property type="term" value="P:peptidoglycan metabolic process"/>
    <property type="evidence" value="ECO:0007669"/>
    <property type="project" value="UniProtKB-UniRule"/>
</dbReference>
<dbReference type="PROSITE" id="PS51257">
    <property type="entry name" value="PROKAR_LIPOPROTEIN"/>
    <property type="match status" value="1"/>
</dbReference>
<feature type="signal peptide" evidence="7">
    <location>
        <begin position="1"/>
        <end position="27"/>
    </location>
</feature>
<evidence type="ECO:0000313" key="10">
    <source>
        <dbReference type="Proteomes" id="UP000001929"/>
    </source>
</evidence>
<evidence type="ECO:0000256" key="2">
    <source>
        <dbReference type="ARBA" id="ARBA00023239"/>
    </source>
</evidence>
<dbReference type="STRING" id="269796.Rru_A1705"/>
<dbReference type="InterPro" id="IPR009009">
    <property type="entry name" value="RlpA-like_DPBB"/>
</dbReference>
<protein>
    <recommendedName>
        <fullName evidence="4">Endolytic peptidoglycan transglycosylase RlpA</fullName>
        <ecNumber evidence="4">4.2.2.-</ecNumber>
    </recommendedName>
</protein>
<keyword evidence="3 4" id="KW-0961">Cell wall biogenesis/degradation</keyword>
<dbReference type="Proteomes" id="UP000001929">
    <property type="component" value="Chromosome"/>
</dbReference>
<evidence type="ECO:0000313" key="9">
    <source>
        <dbReference type="EMBL" id="ABC22505.1"/>
    </source>
</evidence>
<comment type="similarity">
    <text evidence="4 5">Belongs to the RlpA family.</text>
</comment>
<dbReference type="CDD" id="cd22268">
    <property type="entry name" value="DPBB_RlpA-like"/>
    <property type="match status" value="1"/>
</dbReference>
<dbReference type="GO" id="GO:0008932">
    <property type="term" value="F:lytic endotransglycosylase activity"/>
    <property type="evidence" value="ECO:0007669"/>
    <property type="project" value="UniProtKB-UniRule"/>
</dbReference>
<dbReference type="PhylomeDB" id="Q2RTP0"/>
<dbReference type="HAMAP" id="MF_02071">
    <property type="entry name" value="RlpA"/>
    <property type="match status" value="1"/>
</dbReference>
<evidence type="ECO:0000256" key="3">
    <source>
        <dbReference type="ARBA" id="ARBA00023316"/>
    </source>
</evidence>
<feature type="region of interest" description="Disordered" evidence="6">
    <location>
        <begin position="234"/>
        <end position="259"/>
    </location>
</feature>
<dbReference type="PROSITE" id="PS51724">
    <property type="entry name" value="SPOR"/>
    <property type="match status" value="1"/>
</dbReference>
<keyword evidence="10" id="KW-1185">Reference proteome</keyword>
<dbReference type="SUPFAM" id="SSF110997">
    <property type="entry name" value="Sporulation related repeat"/>
    <property type="match status" value="1"/>
</dbReference>
<dbReference type="PANTHER" id="PTHR34183:SF1">
    <property type="entry name" value="ENDOLYTIC PEPTIDOGLYCAN TRANSGLYCOSYLASE RLPA"/>
    <property type="match status" value="1"/>
</dbReference>
<dbReference type="InterPro" id="IPR036680">
    <property type="entry name" value="SPOR-like_sf"/>
</dbReference>
<accession>Q2RTP0</accession>
<feature type="compositionally biased region" description="Gly residues" evidence="6">
    <location>
        <begin position="244"/>
        <end position="258"/>
    </location>
</feature>
<proteinExistence type="inferred from homology"/>
<comment type="function">
    <text evidence="4">Lytic transglycosylase with a strong preference for naked glycan strands that lack stem peptides.</text>
</comment>
<dbReference type="AlphaFoldDB" id="Q2RTP0"/>
<dbReference type="GO" id="GO:0071555">
    <property type="term" value="P:cell wall organization"/>
    <property type="evidence" value="ECO:0007669"/>
    <property type="project" value="UniProtKB-KW"/>
</dbReference>
<feature type="domain" description="SPOR" evidence="8">
    <location>
        <begin position="289"/>
        <end position="367"/>
    </location>
</feature>
<feature type="chain" id="PRO_5009992512" description="Endolytic peptidoglycan transglycosylase RlpA" evidence="7">
    <location>
        <begin position="28"/>
        <end position="367"/>
    </location>
</feature>
<dbReference type="EMBL" id="CP000230">
    <property type="protein sequence ID" value="ABC22505.1"/>
    <property type="molecule type" value="Genomic_DNA"/>
</dbReference>
<dbReference type="PANTHER" id="PTHR34183">
    <property type="entry name" value="ENDOLYTIC PEPTIDOGLYCAN TRANSGLYCOSYLASE RLPA"/>
    <property type="match status" value="1"/>
</dbReference>
<dbReference type="EnsemblBacteria" id="ABC22505">
    <property type="protein sequence ID" value="ABC22505"/>
    <property type="gene ID" value="Rru_A1705"/>
</dbReference>
<dbReference type="PATRIC" id="fig|269796.9.peg.1783"/>